<dbReference type="SUPFAM" id="SSF64153">
    <property type="entry name" value="YjeF N-terminal domain-like"/>
    <property type="match status" value="1"/>
</dbReference>
<evidence type="ECO:0000256" key="10">
    <source>
        <dbReference type="ARBA" id="ARBA00023027"/>
    </source>
</evidence>
<evidence type="ECO:0000256" key="2">
    <source>
        <dbReference type="ARBA" id="ARBA00000909"/>
    </source>
</evidence>
<dbReference type="InterPro" id="IPR029056">
    <property type="entry name" value="Ribokinase-like"/>
</dbReference>
<keyword evidence="9 18" id="KW-0630">Potassium</keyword>
<comment type="catalytic activity">
    <reaction evidence="2 18">
        <text>(6R)-NADPHX = (6S)-NADPHX</text>
        <dbReference type="Rhea" id="RHEA:32227"/>
        <dbReference type="ChEBI" id="CHEBI:64076"/>
        <dbReference type="ChEBI" id="CHEBI:64077"/>
        <dbReference type="EC" id="5.1.99.6"/>
    </reaction>
</comment>
<keyword evidence="12 17" id="KW-0456">Lyase</keyword>
<name>K6VRT5_9MICO</name>
<dbReference type="InterPro" id="IPR036652">
    <property type="entry name" value="YjeF_N_dom_sf"/>
</dbReference>
<dbReference type="PIRSF" id="PIRSF017184">
    <property type="entry name" value="Nnr"/>
    <property type="match status" value="1"/>
</dbReference>
<comment type="subunit">
    <text evidence="17">Homotetramer.</text>
</comment>
<comment type="catalytic activity">
    <reaction evidence="15 17 18">
        <text>(6S)-NADHX + ADP = AMP + phosphate + NADH + H(+)</text>
        <dbReference type="Rhea" id="RHEA:32223"/>
        <dbReference type="ChEBI" id="CHEBI:15378"/>
        <dbReference type="ChEBI" id="CHEBI:43474"/>
        <dbReference type="ChEBI" id="CHEBI:57945"/>
        <dbReference type="ChEBI" id="CHEBI:64074"/>
        <dbReference type="ChEBI" id="CHEBI:456215"/>
        <dbReference type="ChEBI" id="CHEBI:456216"/>
        <dbReference type="EC" id="4.2.1.136"/>
    </reaction>
</comment>
<comment type="similarity">
    <text evidence="17">Belongs to the NnrD/CARKD family.</text>
</comment>
<evidence type="ECO:0000313" key="21">
    <source>
        <dbReference type="EMBL" id="GAB78035.1"/>
    </source>
</evidence>
<dbReference type="PANTHER" id="PTHR12592">
    <property type="entry name" value="ATP-DEPENDENT (S)-NAD(P)H-HYDRATE DEHYDRATASE FAMILY MEMBER"/>
    <property type="match status" value="1"/>
</dbReference>
<dbReference type="Gene3D" id="3.40.50.10260">
    <property type="entry name" value="YjeF N-terminal domain"/>
    <property type="match status" value="1"/>
</dbReference>
<dbReference type="PROSITE" id="PS51383">
    <property type="entry name" value="YJEF_C_3"/>
    <property type="match status" value="1"/>
</dbReference>
<comment type="cofactor">
    <cofactor evidence="17">
        <name>Mg(2+)</name>
        <dbReference type="ChEBI" id="CHEBI:18420"/>
    </cofactor>
</comment>
<keyword evidence="22" id="KW-1185">Reference proteome</keyword>
<accession>K6VRT5</accession>
<evidence type="ECO:0000256" key="9">
    <source>
        <dbReference type="ARBA" id="ARBA00022958"/>
    </source>
</evidence>
<dbReference type="InterPro" id="IPR000631">
    <property type="entry name" value="CARKD"/>
</dbReference>
<feature type="binding site" evidence="17">
    <location>
        <position position="316"/>
    </location>
    <ligand>
        <name>(6S)-NADPHX</name>
        <dbReference type="ChEBI" id="CHEBI:64076"/>
    </ligand>
</feature>
<dbReference type="GO" id="GO:0110051">
    <property type="term" value="P:metabolite repair"/>
    <property type="evidence" value="ECO:0007669"/>
    <property type="project" value="TreeGrafter"/>
</dbReference>
<dbReference type="EC" id="4.2.1.136" evidence="17"/>
<dbReference type="RefSeq" id="WP_006502789.1">
    <property type="nucleotide sequence ID" value="NZ_BAGZ01000008.1"/>
</dbReference>
<keyword evidence="8 17" id="KW-0521">NADP</keyword>
<dbReference type="OrthoDB" id="9806925at2"/>
<evidence type="ECO:0000256" key="17">
    <source>
        <dbReference type="HAMAP-Rule" id="MF_01965"/>
    </source>
</evidence>
<protein>
    <recommendedName>
        <fullName evidence="17">ADP-dependent (S)-NAD(P)H-hydrate dehydratase</fullName>
        <ecNumber evidence="17">4.2.1.136</ecNumber>
    </recommendedName>
    <alternativeName>
        <fullName evidence="17">ADP-dependent NAD(P)HX dehydratase</fullName>
    </alternativeName>
</protein>
<comment type="similarity">
    <text evidence="4 18">In the C-terminal section; belongs to the NnrD/CARKD family.</text>
</comment>
<dbReference type="PANTHER" id="PTHR12592:SF0">
    <property type="entry name" value="ATP-DEPENDENT (S)-NAD(P)H-HYDRATE DEHYDRATASE"/>
    <property type="match status" value="1"/>
</dbReference>
<dbReference type="Pfam" id="PF01256">
    <property type="entry name" value="Carb_kinase"/>
    <property type="match status" value="1"/>
</dbReference>
<evidence type="ECO:0000256" key="14">
    <source>
        <dbReference type="ARBA" id="ARBA00025153"/>
    </source>
</evidence>
<dbReference type="eggNOG" id="COG0062">
    <property type="taxonomic scope" value="Bacteria"/>
</dbReference>
<comment type="caution">
    <text evidence="21">The sequence shown here is derived from an EMBL/GenBank/DDBJ whole genome shotgun (WGS) entry which is preliminary data.</text>
</comment>
<dbReference type="InterPro" id="IPR030677">
    <property type="entry name" value="Nnr"/>
</dbReference>
<comment type="function">
    <text evidence="14 18">Bifunctional enzyme that catalyzes the epimerization of the S- and R-forms of NAD(P)HX and the dehydration of the S-form of NAD(P)HX at the expense of ADP, which is converted to AMP. This allows the repair of both epimers of NAD(P)HX, a damaged form of NAD(P)H that is a result of enzymatic or heat-dependent hydration.</text>
</comment>
<feature type="binding site" evidence="17">
    <location>
        <position position="370"/>
    </location>
    <ligand>
        <name>(6S)-NADPHX</name>
        <dbReference type="ChEBI" id="CHEBI:64076"/>
    </ligand>
</feature>
<evidence type="ECO:0000256" key="12">
    <source>
        <dbReference type="ARBA" id="ARBA00023239"/>
    </source>
</evidence>
<keyword evidence="10 17" id="KW-0520">NAD</keyword>
<dbReference type="STRING" id="100225.SAMN05421595_0551"/>
<keyword evidence="13" id="KW-0511">Multifunctional enzyme</keyword>
<dbReference type="SUPFAM" id="SSF53613">
    <property type="entry name" value="Ribokinase-like"/>
    <property type="match status" value="1"/>
</dbReference>
<evidence type="ECO:0000256" key="4">
    <source>
        <dbReference type="ARBA" id="ARBA00009524"/>
    </source>
</evidence>
<evidence type="ECO:0000256" key="6">
    <source>
        <dbReference type="ARBA" id="ARBA00022741"/>
    </source>
</evidence>
<dbReference type="Gene3D" id="3.40.1190.20">
    <property type="match status" value="1"/>
</dbReference>
<evidence type="ECO:0000256" key="5">
    <source>
        <dbReference type="ARBA" id="ARBA00022723"/>
    </source>
</evidence>
<dbReference type="GO" id="GO:0052855">
    <property type="term" value="F:ADP-dependent NAD(P)H-hydrate dehydratase activity"/>
    <property type="evidence" value="ECO:0007669"/>
    <property type="project" value="UniProtKB-UniRule"/>
</dbReference>
<dbReference type="eggNOG" id="COG0063">
    <property type="taxonomic scope" value="Bacteria"/>
</dbReference>
<dbReference type="GO" id="GO:0046496">
    <property type="term" value="P:nicotinamide nucleotide metabolic process"/>
    <property type="evidence" value="ECO:0007669"/>
    <property type="project" value="UniProtKB-UniRule"/>
</dbReference>
<dbReference type="AlphaFoldDB" id="K6VRT5"/>
<keyword evidence="7 17" id="KW-0067">ATP-binding</keyword>
<gene>
    <name evidence="17" type="primary">nnrD</name>
    <name evidence="21" type="ORF">AUCHE_08_02790</name>
</gene>
<organism evidence="21 22">
    <name type="scientific">Austwickia chelonae NBRC 105200</name>
    <dbReference type="NCBI Taxonomy" id="1184607"/>
    <lineage>
        <taxon>Bacteria</taxon>
        <taxon>Bacillati</taxon>
        <taxon>Actinomycetota</taxon>
        <taxon>Actinomycetes</taxon>
        <taxon>Micrococcales</taxon>
        <taxon>Dermatophilaceae</taxon>
        <taxon>Austwickia</taxon>
    </lineage>
</organism>
<comment type="similarity">
    <text evidence="3 18">In the N-terminal section; belongs to the NnrE/AIBP family.</text>
</comment>
<dbReference type="Pfam" id="PF03853">
    <property type="entry name" value="YjeF_N"/>
    <property type="match status" value="1"/>
</dbReference>
<evidence type="ECO:0000256" key="18">
    <source>
        <dbReference type="PIRNR" id="PIRNR017184"/>
    </source>
</evidence>
<keyword evidence="11 18" id="KW-0413">Isomerase</keyword>
<dbReference type="CDD" id="cd01171">
    <property type="entry name" value="YXKO-related"/>
    <property type="match status" value="1"/>
</dbReference>
<dbReference type="PROSITE" id="PS51385">
    <property type="entry name" value="YJEF_N"/>
    <property type="match status" value="1"/>
</dbReference>
<evidence type="ECO:0000256" key="15">
    <source>
        <dbReference type="ARBA" id="ARBA00048238"/>
    </source>
</evidence>
<reference evidence="21 22" key="1">
    <citation type="submission" date="2012-08" db="EMBL/GenBank/DDBJ databases">
        <title>Whole genome shotgun sequence of Austwickia chelonae NBRC 105200.</title>
        <authorList>
            <person name="Yoshida I."/>
            <person name="Hosoyama A."/>
            <person name="Tsuchikane K."/>
            <person name="Katsumata H."/>
            <person name="Ando Y."/>
            <person name="Ohji S."/>
            <person name="Hamada M."/>
            <person name="Tamura T."/>
            <person name="Yamazoe A."/>
            <person name="Yamazaki S."/>
            <person name="Fujita N."/>
        </authorList>
    </citation>
    <scope>NUCLEOTIDE SEQUENCE [LARGE SCALE GENOMIC DNA]</scope>
    <source>
        <strain evidence="21 22">NBRC 105200</strain>
    </source>
</reference>
<evidence type="ECO:0000256" key="3">
    <source>
        <dbReference type="ARBA" id="ARBA00006001"/>
    </source>
</evidence>
<evidence type="ECO:0000256" key="11">
    <source>
        <dbReference type="ARBA" id="ARBA00023235"/>
    </source>
</evidence>
<dbReference type="Proteomes" id="UP000008495">
    <property type="component" value="Unassembled WGS sequence"/>
</dbReference>
<feature type="binding site" evidence="17">
    <location>
        <position position="445"/>
    </location>
    <ligand>
        <name>AMP</name>
        <dbReference type="ChEBI" id="CHEBI:456215"/>
    </ligand>
</feature>
<feature type="domain" description="YjeF C-terminal" evidence="19">
    <location>
        <begin position="227"/>
        <end position="502"/>
    </location>
</feature>
<evidence type="ECO:0000313" key="22">
    <source>
        <dbReference type="Proteomes" id="UP000008495"/>
    </source>
</evidence>
<proteinExistence type="inferred from homology"/>
<evidence type="ECO:0000256" key="13">
    <source>
        <dbReference type="ARBA" id="ARBA00023268"/>
    </source>
</evidence>
<dbReference type="HAMAP" id="MF_01965">
    <property type="entry name" value="NADHX_dehydratase"/>
    <property type="match status" value="1"/>
</dbReference>
<evidence type="ECO:0000256" key="8">
    <source>
        <dbReference type="ARBA" id="ARBA00022857"/>
    </source>
</evidence>
<feature type="binding site" evidence="17">
    <location>
        <begin position="413"/>
        <end position="417"/>
    </location>
    <ligand>
        <name>AMP</name>
        <dbReference type="ChEBI" id="CHEBI:456215"/>
    </ligand>
</feature>
<evidence type="ECO:0000256" key="1">
    <source>
        <dbReference type="ARBA" id="ARBA00000013"/>
    </source>
</evidence>
<dbReference type="InterPro" id="IPR004443">
    <property type="entry name" value="YjeF_N_dom"/>
</dbReference>
<dbReference type="GO" id="GO:0046872">
    <property type="term" value="F:metal ion binding"/>
    <property type="evidence" value="ECO:0007669"/>
    <property type="project" value="UniProtKB-UniRule"/>
</dbReference>
<dbReference type="GO" id="GO:0005524">
    <property type="term" value="F:ATP binding"/>
    <property type="evidence" value="ECO:0007669"/>
    <property type="project" value="UniProtKB-UniRule"/>
</dbReference>
<evidence type="ECO:0000259" key="20">
    <source>
        <dbReference type="PROSITE" id="PS51385"/>
    </source>
</evidence>
<comment type="function">
    <text evidence="17">Catalyzes the dehydration of the S-form of NAD(P)HX at the expense of ADP, which is converted to AMP. Together with NAD(P)HX epimerase, which catalyzes the epimerization of the S- and R-forms, the enzyme allows the repair of both epimers of NAD(P)HX, a damaged form of NAD(P)H that is a result of enzymatic or heat-dependent hydration.</text>
</comment>
<feature type="binding site" evidence="17">
    <location>
        <position position="262"/>
    </location>
    <ligand>
        <name>(6S)-NADPHX</name>
        <dbReference type="ChEBI" id="CHEBI:64076"/>
    </ligand>
</feature>
<keyword evidence="5 18" id="KW-0479">Metal-binding</keyword>
<evidence type="ECO:0000256" key="16">
    <source>
        <dbReference type="ARBA" id="ARBA00049209"/>
    </source>
</evidence>
<sequence>MVLQAWSVSDVRSAEATLMERLPEGELMQRAAKGLSKVLRSRVKGRPGPARVVGLVGSGGNGGDTLYALARLARKESAAGVAALLLSERGVHTSALDTARRCGVQIVDALTAKAGDVLAIVAEADILVDGVTGIGGRPGWQPIIADLIEEILEAAPRDAHIIAVDLPSGADPAGEHVEAASVWADETVTFGVPKPVHVLATEPRCGVLTVVDIGLTPQSIPTAERLDHDDVAGLWPIPLPDDDKYSRGVLGVVAGSSTYSGAAVLTVLGAICSGAGMVRYIGPQTPSDLVRAAAPEAVITPTVRDTHVNAWVVGPGIDATDTRSRAAAKHVDDARLALSTDTPQVIDAGGLELLDGPVRTGHEKTLLTPHAGELARLLHRLAGEQVDRQDIKSAPVTHARRAADLLDATVLLKGRITYIVPPTSSGLPVRAQSDAPAWAATAGSGDVLAGLAGTLLSAGLPAIDAGSLAALVHGIAAERLSRGGPIRARSLAEELAPTIAALLSRQ</sequence>
<comment type="catalytic activity">
    <reaction evidence="1 18">
        <text>(6R)-NADHX = (6S)-NADHX</text>
        <dbReference type="Rhea" id="RHEA:32215"/>
        <dbReference type="ChEBI" id="CHEBI:64074"/>
        <dbReference type="ChEBI" id="CHEBI:64075"/>
        <dbReference type="EC" id="5.1.99.6"/>
    </reaction>
</comment>
<keyword evidence="6 17" id="KW-0547">Nucleotide-binding</keyword>
<comment type="catalytic activity">
    <reaction evidence="16 17 18">
        <text>(6S)-NADPHX + ADP = AMP + phosphate + NADPH + H(+)</text>
        <dbReference type="Rhea" id="RHEA:32235"/>
        <dbReference type="ChEBI" id="CHEBI:15378"/>
        <dbReference type="ChEBI" id="CHEBI:43474"/>
        <dbReference type="ChEBI" id="CHEBI:57783"/>
        <dbReference type="ChEBI" id="CHEBI:64076"/>
        <dbReference type="ChEBI" id="CHEBI:456215"/>
        <dbReference type="ChEBI" id="CHEBI:456216"/>
        <dbReference type="EC" id="4.2.1.136"/>
    </reaction>
</comment>
<dbReference type="GO" id="GO:0052856">
    <property type="term" value="F:NAD(P)HX epimerase activity"/>
    <property type="evidence" value="ECO:0007669"/>
    <property type="project" value="UniProtKB-EC"/>
</dbReference>
<feature type="binding site" evidence="17">
    <location>
        <position position="446"/>
    </location>
    <ligand>
        <name>(6S)-NADPHX</name>
        <dbReference type="ChEBI" id="CHEBI:64076"/>
    </ligand>
</feature>
<dbReference type="EMBL" id="BAGZ01000008">
    <property type="protein sequence ID" value="GAB78035.1"/>
    <property type="molecule type" value="Genomic_DNA"/>
</dbReference>
<feature type="domain" description="YjeF N-terminal" evidence="20">
    <location>
        <begin position="11"/>
        <end position="221"/>
    </location>
</feature>
<evidence type="ECO:0000259" key="19">
    <source>
        <dbReference type="PROSITE" id="PS51383"/>
    </source>
</evidence>
<comment type="cofactor">
    <cofactor evidence="18">
        <name>K(+)</name>
        <dbReference type="ChEBI" id="CHEBI:29103"/>
    </cofactor>
    <text evidence="18">Binds 1 potassium ion per subunit.</text>
</comment>
<evidence type="ECO:0000256" key="7">
    <source>
        <dbReference type="ARBA" id="ARBA00022840"/>
    </source>
</evidence>